<evidence type="ECO:0000256" key="1">
    <source>
        <dbReference type="ARBA" id="ARBA00038101"/>
    </source>
</evidence>
<dbReference type="InterPro" id="IPR050767">
    <property type="entry name" value="Sel1_AlgK"/>
</dbReference>
<dbReference type="Proteomes" id="UP000246740">
    <property type="component" value="Unassembled WGS sequence"/>
</dbReference>
<evidence type="ECO:0000313" key="3">
    <source>
        <dbReference type="Proteomes" id="UP000246740"/>
    </source>
</evidence>
<dbReference type="InParanoid" id="A0A317XYN2"/>
<dbReference type="PANTHER" id="PTHR11102:SF160">
    <property type="entry name" value="ERAD-ASSOCIATED E3 UBIQUITIN-PROTEIN LIGASE COMPONENT HRD3"/>
    <property type="match status" value="1"/>
</dbReference>
<dbReference type="Pfam" id="PF08238">
    <property type="entry name" value="Sel1"/>
    <property type="match status" value="3"/>
</dbReference>
<protein>
    <recommendedName>
        <fullName evidence="4">HCP-like protein</fullName>
    </recommendedName>
</protein>
<dbReference type="SUPFAM" id="SSF81901">
    <property type="entry name" value="HCP-like"/>
    <property type="match status" value="1"/>
</dbReference>
<reference evidence="2 3" key="1">
    <citation type="journal article" date="2018" name="Mol. Biol. Evol.">
        <title>Broad Genomic Sampling Reveals a Smut Pathogenic Ancestry of the Fungal Clade Ustilaginomycotina.</title>
        <authorList>
            <person name="Kijpornyongpan T."/>
            <person name="Mondo S.J."/>
            <person name="Barry K."/>
            <person name="Sandor L."/>
            <person name="Lee J."/>
            <person name="Lipzen A."/>
            <person name="Pangilinan J."/>
            <person name="LaButti K."/>
            <person name="Hainaut M."/>
            <person name="Henrissat B."/>
            <person name="Grigoriev I.V."/>
            <person name="Spatafora J.W."/>
            <person name="Aime M.C."/>
        </authorList>
    </citation>
    <scope>NUCLEOTIDE SEQUENCE [LARGE SCALE GENOMIC DNA]</scope>
    <source>
        <strain evidence="2 3">MCA 3645</strain>
    </source>
</reference>
<dbReference type="SMART" id="SM00671">
    <property type="entry name" value="SEL1"/>
    <property type="match status" value="2"/>
</dbReference>
<dbReference type="Gene3D" id="1.25.40.10">
    <property type="entry name" value="Tetratricopeptide repeat domain"/>
    <property type="match status" value="1"/>
</dbReference>
<accession>A0A317XYN2</accession>
<keyword evidence="3" id="KW-1185">Reference proteome</keyword>
<proteinExistence type="inferred from homology"/>
<comment type="similarity">
    <text evidence="1">Belongs to the sel-1 family.</text>
</comment>
<name>A0A317XYN2_9BASI</name>
<dbReference type="InterPro" id="IPR011990">
    <property type="entry name" value="TPR-like_helical_dom_sf"/>
</dbReference>
<gene>
    <name evidence="2" type="ORF">BCV70DRAFT_196702</name>
</gene>
<dbReference type="OrthoDB" id="2425131at2759"/>
<dbReference type="EMBL" id="KZ819188">
    <property type="protein sequence ID" value="PWZ02459.1"/>
    <property type="molecule type" value="Genomic_DNA"/>
</dbReference>
<evidence type="ECO:0000313" key="2">
    <source>
        <dbReference type="EMBL" id="PWZ02459.1"/>
    </source>
</evidence>
<organism evidence="2 3">
    <name type="scientific">Testicularia cyperi</name>
    <dbReference type="NCBI Taxonomy" id="1882483"/>
    <lineage>
        <taxon>Eukaryota</taxon>
        <taxon>Fungi</taxon>
        <taxon>Dikarya</taxon>
        <taxon>Basidiomycota</taxon>
        <taxon>Ustilaginomycotina</taxon>
        <taxon>Ustilaginomycetes</taxon>
        <taxon>Ustilaginales</taxon>
        <taxon>Anthracoideaceae</taxon>
        <taxon>Testicularia</taxon>
    </lineage>
</organism>
<dbReference type="STRING" id="1882483.A0A317XYN2"/>
<dbReference type="PANTHER" id="PTHR11102">
    <property type="entry name" value="SEL-1-LIKE PROTEIN"/>
    <property type="match status" value="1"/>
</dbReference>
<sequence length="471" mass="50892">MAVAGPSVAIAMAPRPTAVHASPLRNIRRYAVPAASHITPPNQAELDTAMDRILPASALASASDGIDYQQARSLLSTLLVQLRTVSELATPAEREAYQSSIDSEILAKVSDSGRSADDVTSLANTLLASSADPRRQPLAFRLFEIAHQAGSDDAGYFWASMVLQNTAPPPPSGDMKKRVNDALSLYQTLSAAGNARGSAGVARLLLQRIQRGQVDKAQWPAVVDQVVELYTKAGEKGLPEAWYELAQLFQGSRFNPPDEARAADYLEKGAELGHSGCLFALGTQLLLDEQGDKRRAFELFLRAAEQGDAQSMFQVGSFFFLDRDRMALHPAVVSGDSTMKQAHQSTFGIDADDFKARYWFERSIQSDYPPSILQLATLLGQYRGLQPGGQVAAETGLKPLDQEQADRLAYALLAKLLAILKTSGNLPSLPSQKGQWANSQFNSLIPQAEAMYDSLGKKLNVSDSEPDSASL</sequence>
<dbReference type="InterPro" id="IPR006597">
    <property type="entry name" value="Sel1-like"/>
</dbReference>
<evidence type="ECO:0008006" key="4">
    <source>
        <dbReference type="Google" id="ProtNLM"/>
    </source>
</evidence>
<dbReference type="AlphaFoldDB" id="A0A317XYN2"/>